<feature type="region of interest" description="Disordered" evidence="3">
    <location>
        <begin position="350"/>
        <end position="369"/>
    </location>
</feature>
<sequence>MHYYREQLEAIEQESTNSIQAIHGCSSYSTHFYPENILVDDPSDSKNRWTTQQSEASHWILLRLEQLAVLKSITFGKFHTTHPCNMKEFKVYVGLTPENMTEVLNASLKNDAIKETFSIRHLNSTGHSFPTRFVKVEPISVHGQSFNTSIWHISMNGIINEESVEEVKKDYDQFREKRVMQHILKHLRQRRLLTPYNSILSQSSVQLEHPLVTQLYESIVLTGDWDRAEKLLRDISVAGPLIPAPLGEQIHDTDLNGEIPSARGGHAMCIDSQRGLIYLFGGWDGQKSLDDFWLYDIKERRWTVLSPNTSLDAYAPGPRSCHKMVYDSKTNAIYVLGKLGELENNPVGGTGSIGRTHRSSTGADETPTLSSRAMSSSEFYRYHCETNKWERLAIDVNGPRTIFDHQMAIDSEAQILYVFGGRAAEKDFEFSGTSDNVIPSRFGHSMILEPHTRQLYIFAGEREEKFLSDMHIYDIATNTTTEVFSDFTSSGGPQPCFTQRAVADFELQEIYVFSGLIRDRRSASESSAALSDSSHWLYRYQFSPGKWERIVSLEEERRKKMSSAPPFPPHSGGTSPSSRFAHQVVYEPNSKTVYLHGGTTGMAPAKRKESSDAQSEEVPMRRLSDFWKMSLLRPTSDELIRRSAYLIRQQRFKEMCDSQPAVQSLVYLQNQVSEVVDHGDLNEEQLFRSLLTHLLMHSSPVSVSPTSPSPKDTSGHSTETSDDSSSPIKVDLPELLESIPDDTIDHVSSTPPLTANSESLGGIFKQDLEDPFERKYRPAGEALSQECFVQRTKTFEAILEFIADHAKQPAGSLLDLVDIDVEVS</sequence>
<dbReference type="GO" id="GO:0005737">
    <property type="term" value="C:cytoplasm"/>
    <property type="evidence" value="ECO:0007669"/>
    <property type="project" value="TreeGrafter"/>
</dbReference>
<keyword evidence="1" id="KW-0880">Kelch repeat</keyword>
<feature type="compositionally biased region" description="Polar residues" evidence="3">
    <location>
        <begin position="359"/>
        <end position="369"/>
    </location>
</feature>
<feature type="compositionally biased region" description="Polar residues" evidence="3">
    <location>
        <begin position="746"/>
        <end position="759"/>
    </location>
</feature>
<gene>
    <name evidence="5" type="ORF">BT96DRAFT_936129</name>
</gene>
<evidence type="ECO:0000256" key="3">
    <source>
        <dbReference type="SAM" id="MobiDB-lite"/>
    </source>
</evidence>
<feature type="region of interest" description="Disordered" evidence="3">
    <location>
        <begin position="559"/>
        <end position="579"/>
    </location>
</feature>
<evidence type="ECO:0000313" key="6">
    <source>
        <dbReference type="Proteomes" id="UP000799118"/>
    </source>
</evidence>
<dbReference type="AlphaFoldDB" id="A0A6A4I547"/>
<keyword evidence="2" id="KW-0677">Repeat</keyword>
<dbReference type="Gene3D" id="2.120.10.80">
    <property type="entry name" value="Kelch-type beta propeller"/>
    <property type="match status" value="2"/>
</dbReference>
<feature type="compositionally biased region" description="Low complexity" evidence="3">
    <location>
        <begin position="699"/>
        <end position="710"/>
    </location>
</feature>
<feature type="compositionally biased region" description="Polar residues" evidence="3">
    <location>
        <begin position="711"/>
        <end position="727"/>
    </location>
</feature>
<dbReference type="Proteomes" id="UP000799118">
    <property type="component" value="Unassembled WGS sequence"/>
</dbReference>
<dbReference type="Pfam" id="PF24681">
    <property type="entry name" value="Kelch_KLHDC2_KLHL20_DRC7"/>
    <property type="match status" value="1"/>
</dbReference>
<dbReference type="SUPFAM" id="SSF117281">
    <property type="entry name" value="Kelch motif"/>
    <property type="match status" value="2"/>
</dbReference>
<evidence type="ECO:0000256" key="1">
    <source>
        <dbReference type="ARBA" id="ARBA00022441"/>
    </source>
</evidence>
<accession>A0A6A4I547</accession>
<feature type="region of interest" description="Disordered" evidence="3">
    <location>
        <begin position="742"/>
        <end position="761"/>
    </location>
</feature>
<dbReference type="OrthoDB" id="10052615at2759"/>
<keyword evidence="6" id="KW-1185">Reference proteome</keyword>
<name>A0A6A4I547_9AGAR</name>
<organism evidence="5 6">
    <name type="scientific">Gymnopus androsaceus JB14</name>
    <dbReference type="NCBI Taxonomy" id="1447944"/>
    <lineage>
        <taxon>Eukaryota</taxon>
        <taxon>Fungi</taxon>
        <taxon>Dikarya</taxon>
        <taxon>Basidiomycota</taxon>
        <taxon>Agaricomycotina</taxon>
        <taxon>Agaricomycetes</taxon>
        <taxon>Agaricomycetidae</taxon>
        <taxon>Agaricales</taxon>
        <taxon>Marasmiineae</taxon>
        <taxon>Omphalotaceae</taxon>
        <taxon>Gymnopus</taxon>
    </lineage>
</organism>
<dbReference type="InterPro" id="IPR010565">
    <property type="entry name" value="Muskelin_N"/>
</dbReference>
<dbReference type="SUPFAM" id="SSF49785">
    <property type="entry name" value="Galactose-binding domain-like"/>
    <property type="match status" value="1"/>
</dbReference>
<reference evidence="5" key="1">
    <citation type="journal article" date="2019" name="Environ. Microbiol.">
        <title>Fungal ecological strategies reflected in gene transcription - a case study of two litter decomposers.</title>
        <authorList>
            <person name="Barbi F."/>
            <person name="Kohler A."/>
            <person name="Barry K."/>
            <person name="Baskaran P."/>
            <person name="Daum C."/>
            <person name="Fauchery L."/>
            <person name="Ihrmark K."/>
            <person name="Kuo A."/>
            <person name="LaButti K."/>
            <person name="Lipzen A."/>
            <person name="Morin E."/>
            <person name="Grigoriev I.V."/>
            <person name="Henrissat B."/>
            <person name="Lindahl B."/>
            <person name="Martin F."/>
        </authorList>
    </citation>
    <scope>NUCLEOTIDE SEQUENCE</scope>
    <source>
        <strain evidence="5">JB14</strain>
    </source>
</reference>
<evidence type="ECO:0000313" key="5">
    <source>
        <dbReference type="EMBL" id="KAE9403924.1"/>
    </source>
</evidence>
<feature type="domain" description="Muskelin N-terminal" evidence="4">
    <location>
        <begin position="21"/>
        <end position="210"/>
    </location>
</feature>
<dbReference type="Pfam" id="PF06588">
    <property type="entry name" value="Muskelin_N"/>
    <property type="match status" value="1"/>
</dbReference>
<dbReference type="InterPro" id="IPR015915">
    <property type="entry name" value="Kelch-typ_b-propeller"/>
</dbReference>
<evidence type="ECO:0000256" key="2">
    <source>
        <dbReference type="ARBA" id="ARBA00022737"/>
    </source>
</evidence>
<dbReference type="InterPro" id="IPR008979">
    <property type="entry name" value="Galactose-bd-like_sf"/>
</dbReference>
<dbReference type="InterPro" id="IPR052456">
    <property type="entry name" value="CTLH_complex_component"/>
</dbReference>
<proteinExistence type="predicted"/>
<dbReference type="PANTHER" id="PTHR15526">
    <property type="entry name" value="MUSKELIN"/>
    <property type="match status" value="1"/>
</dbReference>
<protein>
    <recommendedName>
        <fullName evidence="4">Muskelin N-terminal domain-containing protein</fullName>
    </recommendedName>
</protein>
<feature type="region of interest" description="Disordered" evidence="3">
    <location>
        <begin position="699"/>
        <end position="728"/>
    </location>
</feature>
<dbReference type="Gene3D" id="2.60.120.260">
    <property type="entry name" value="Galactose-binding domain-like"/>
    <property type="match status" value="1"/>
</dbReference>
<dbReference type="EMBL" id="ML769421">
    <property type="protein sequence ID" value="KAE9403924.1"/>
    <property type="molecule type" value="Genomic_DNA"/>
</dbReference>
<evidence type="ECO:0000259" key="4">
    <source>
        <dbReference type="Pfam" id="PF06588"/>
    </source>
</evidence>
<dbReference type="PANTHER" id="PTHR15526:SF5">
    <property type="entry name" value="MUSKELIN"/>
    <property type="match status" value="1"/>
</dbReference>